<gene>
    <name evidence="1" type="ORF">RPERSI_LOCUS22143</name>
</gene>
<comment type="caution">
    <text evidence="1">The sequence shown here is derived from an EMBL/GenBank/DDBJ whole genome shotgun (WGS) entry which is preliminary data.</text>
</comment>
<name>A0ACA9RRF7_9GLOM</name>
<protein>
    <submittedName>
        <fullName evidence="1">29390_t:CDS:1</fullName>
    </submittedName>
</protein>
<reference evidence="1" key="1">
    <citation type="submission" date="2021-06" db="EMBL/GenBank/DDBJ databases">
        <authorList>
            <person name="Kallberg Y."/>
            <person name="Tangrot J."/>
            <person name="Rosling A."/>
        </authorList>
    </citation>
    <scope>NUCLEOTIDE SEQUENCE</scope>
    <source>
        <strain evidence="1">MA461A</strain>
    </source>
</reference>
<dbReference type="EMBL" id="CAJVQC010066401">
    <property type="protein sequence ID" value="CAG8806386.1"/>
    <property type="molecule type" value="Genomic_DNA"/>
</dbReference>
<sequence>VLKHQAQFNLSRNITSQETPILQFINEMLITVSPPKPPMSD</sequence>
<dbReference type="Proteomes" id="UP000789920">
    <property type="component" value="Unassembled WGS sequence"/>
</dbReference>
<proteinExistence type="predicted"/>
<keyword evidence="2" id="KW-1185">Reference proteome</keyword>
<feature type="non-terminal residue" evidence="1">
    <location>
        <position position="41"/>
    </location>
</feature>
<evidence type="ECO:0000313" key="2">
    <source>
        <dbReference type="Proteomes" id="UP000789920"/>
    </source>
</evidence>
<accession>A0ACA9RRF7</accession>
<evidence type="ECO:0000313" key="1">
    <source>
        <dbReference type="EMBL" id="CAG8806386.1"/>
    </source>
</evidence>
<organism evidence="1 2">
    <name type="scientific">Racocetra persica</name>
    <dbReference type="NCBI Taxonomy" id="160502"/>
    <lineage>
        <taxon>Eukaryota</taxon>
        <taxon>Fungi</taxon>
        <taxon>Fungi incertae sedis</taxon>
        <taxon>Mucoromycota</taxon>
        <taxon>Glomeromycotina</taxon>
        <taxon>Glomeromycetes</taxon>
        <taxon>Diversisporales</taxon>
        <taxon>Gigasporaceae</taxon>
        <taxon>Racocetra</taxon>
    </lineage>
</organism>
<feature type="non-terminal residue" evidence="1">
    <location>
        <position position="1"/>
    </location>
</feature>